<name>A0A1T4WGA5_9CLOT</name>
<feature type="domain" description="Sporulation protein YpeB N-terminal" evidence="3">
    <location>
        <begin position="30"/>
        <end position="164"/>
    </location>
</feature>
<evidence type="ECO:0000259" key="3">
    <source>
        <dbReference type="Pfam" id="PF20769"/>
    </source>
</evidence>
<keyword evidence="1" id="KW-1133">Transmembrane helix</keyword>
<dbReference type="GO" id="GO:0009847">
    <property type="term" value="P:spore germination"/>
    <property type="evidence" value="ECO:0007669"/>
    <property type="project" value="InterPro"/>
</dbReference>
<dbReference type="STRING" id="1147123.SAMN05443428_101164"/>
<sequence>MFKKRAVLALAVSIIVVGSTTFGILMYLDRRDYRNYLQNQYERDLYDIVNDVEGLSIALSKSMVTSSSKQKILVFGEIWKNAEDAQEKLNALPISHSAISQTSKFLSQVADFSYALLKTANNGQELSKTEMTNVEKLRDYAGYLSLQLRNFQSSLTEGDIKWGEIKEGGSSAFGRATENTIETQFKNLSDEMQQYPTLIYDGPFSENVLNIKPKILSQKPIRENEAKNIVLKLFQNNVESIGIYSNKIGEKIPAYAFKVKLKNSKESDINIDISRNGGKVVYMLRSRDIPKSNLDIKSAIKKGLEYLEKNGYENMIPTYSLKYDNVAVVNYVYVKDKVVVYPDQIKLKIALDNGEIVGIESAHYLVAHYDRNISKPRITANEARVNVSQNLNIKNIRLTIIPMESFREVMCYEFYGVYKGEKYLVYINALDGTEERILKIVDTANGELTM</sequence>
<gene>
    <name evidence="4" type="ORF">SAMN05443428_101164</name>
</gene>
<evidence type="ECO:0000313" key="4">
    <source>
        <dbReference type="EMBL" id="SKA76237.1"/>
    </source>
</evidence>
<organism evidence="4 5">
    <name type="scientific">Caloramator quimbayensis</name>
    <dbReference type="NCBI Taxonomy" id="1147123"/>
    <lineage>
        <taxon>Bacteria</taxon>
        <taxon>Bacillati</taxon>
        <taxon>Bacillota</taxon>
        <taxon>Clostridia</taxon>
        <taxon>Eubacteriales</taxon>
        <taxon>Clostridiaceae</taxon>
        <taxon>Caloramator</taxon>
    </lineage>
</organism>
<dbReference type="InterPro" id="IPR048402">
    <property type="entry name" value="YpeB_N"/>
</dbReference>
<dbReference type="AlphaFoldDB" id="A0A1T4WGA5"/>
<evidence type="ECO:0000313" key="5">
    <source>
        <dbReference type="Proteomes" id="UP000190105"/>
    </source>
</evidence>
<dbReference type="NCBIfam" id="TIGR02889">
    <property type="entry name" value="spore_YpeB"/>
    <property type="match status" value="1"/>
</dbReference>
<proteinExistence type="predicted"/>
<protein>
    <submittedName>
        <fullName evidence="4">Germination protein YpeB</fullName>
    </submittedName>
</protein>
<keyword evidence="1" id="KW-0812">Transmembrane</keyword>
<keyword evidence="1" id="KW-0472">Membrane</keyword>
<feature type="transmembrane region" description="Helical" evidence="1">
    <location>
        <begin position="6"/>
        <end position="28"/>
    </location>
</feature>
<dbReference type="RefSeq" id="WP_078695198.1">
    <property type="nucleotide sequence ID" value="NZ_FUYH01000001.1"/>
</dbReference>
<dbReference type="Pfam" id="PF14620">
    <property type="entry name" value="YPEB_PepSY1-2"/>
    <property type="match status" value="1"/>
</dbReference>
<evidence type="ECO:0000256" key="1">
    <source>
        <dbReference type="SAM" id="Phobius"/>
    </source>
</evidence>
<dbReference type="EMBL" id="FUYH01000001">
    <property type="protein sequence ID" value="SKA76237.1"/>
    <property type="molecule type" value="Genomic_DNA"/>
</dbReference>
<evidence type="ECO:0000259" key="2">
    <source>
        <dbReference type="Pfam" id="PF14620"/>
    </source>
</evidence>
<dbReference type="Pfam" id="PF20769">
    <property type="entry name" value="YPEB_N"/>
    <property type="match status" value="1"/>
</dbReference>
<feature type="domain" description="Sporulation protein YpeB PepSY1 and PepSY2" evidence="2">
    <location>
        <begin position="181"/>
        <end position="373"/>
    </location>
</feature>
<keyword evidence="5" id="KW-1185">Reference proteome</keyword>
<accession>A0A1T4WGA5</accession>
<dbReference type="Proteomes" id="UP000190105">
    <property type="component" value="Unassembled WGS sequence"/>
</dbReference>
<dbReference type="OrthoDB" id="2372097at2"/>
<reference evidence="5" key="1">
    <citation type="submission" date="2017-02" db="EMBL/GenBank/DDBJ databases">
        <authorList>
            <person name="Varghese N."/>
            <person name="Submissions S."/>
        </authorList>
    </citation>
    <scope>NUCLEOTIDE SEQUENCE [LARGE SCALE GENOMIC DNA]</scope>
    <source>
        <strain evidence="5">USBA 833</strain>
    </source>
</reference>
<dbReference type="InterPro" id="IPR014239">
    <property type="entry name" value="YpeB_PepSY1-2"/>
</dbReference>